<dbReference type="Gene3D" id="3.40.350.10">
    <property type="entry name" value="Creatinase/prolidase N-terminal domain"/>
    <property type="match status" value="1"/>
</dbReference>
<dbReference type="GO" id="GO:0004177">
    <property type="term" value="F:aminopeptidase activity"/>
    <property type="evidence" value="ECO:0007669"/>
    <property type="project" value="UniProtKB-ARBA"/>
</dbReference>
<dbReference type="PANTHER" id="PTHR46112:SF3">
    <property type="entry name" value="AMINOPEPTIDASE YPDF"/>
    <property type="match status" value="1"/>
</dbReference>
<gene>
    <name evidence="4" type="ORF">HLH25_01600</name>
    <name evidence="3" type="ORF">HLH26_00110</name>
</gene>
<dbReference type="InterPro" id="IPR050659">
    <property type="entry name" value="Peptidase_M24B"/>
</dbReference>
<dbReference type="GO" id="GO:0008235">
    <property type="term" value="F:metalloexopeptidase activity"/>
    <property type="evidence" value="ECO:0007669"/>
    <property type="project" value="UniProtKB-ARBA"/>
</dbReference>
<feature type="domain" description="Creatinase N-terminal" evidence="2">
    <location>
        <begin position="9"/>
        <end position="141"/>
    </location>
</feature>
<name>A0A7W4NTB3_9PROT</name>
<dbReference type="EMBL" id="JABEQO010000001">
    <property type="protein sequence ID" value="MBB2162958.1"/>
    <property type="molecule type" value="Genomic_DNA"/>
</dbReference>
<dbReference type="InterPro" id="IPR000994">
    <property type="entry name" value="Pept_M24"/>
</dbReference>
<organism evidence="3 6">
    <name type="scientific">Gluconacetobacter dulcium</name>
    <dbReference type="NCBI Taxonomy" id="2729096"/>
    <lineage>
        <taxon>Bacteria</taxon>
        <taxon>Pseudomonadati</taxon>
        <taxon>Pseudomonadota</taxon>
        <taxon>Alphaproteobacteria</taxon>
        <taxon>Acetobacterales</taxon>
        <taxon>Acetobacteraceae</taxon>
        <taxon>Gluconacetobacter</taxon>
    </lineage>
</organism>
<dbReference type="PANTHER" id="PTHR46112">
    <property type="entry name" value="AMINOPEPTIDASE"/>
    <property type="match status" value="1"/>
</dbReference>
<dbReference type="AlphaFoldDB" id="A0A7W4NTB3"/>
<dbReference type="PRINTS" id="PR00599">
    <property type="entry name" value="MAPEPTIDASE"/>
</dbReference>
<dbReference type="SUPFAM" id="SSF55920">
    <property type="entry name" value="Creatinase/aminopeptidase"/>
    <property type="match status" value="1"/>
</dbReference>
<dbReference type="InterPro" id="IPR029149">
    <property type="entry name" value="Creatin/AminoP/Spt16_N"/>
</dbReference>
<evidence type="ECO:0000313" key="5">
    <source>
        <dbReference type="Proteomes" id="UP000540490"/>
    </source>
</evidence>
<reference evidence="5 6" key="1">
    <citation type="submission" date="2020-04" db="EMBL/GenBank/DDBJ databases">
        <title>Description of novel Gluconacetobacter.</title>
        <authorList>
            <person name="Sombolestani A."/>
        </authorList>
    </citation>
    <scope>NUCLEOTIDE SEQUENCE [LARGE SCALE GENOMIC DNA]</scope>
    <source>
        <strain evidence="4 5">LMG 1728</strain>
        <strain evidence="3 6">LMG 1731</strain>
    </source>
</reference>
<dbReference type="SUPFAM" id="SSF53092">
    <property type="entry name" value="Creatinase/prolidase N-terminal domain"/>
    <property type="match status" value="1"/>
</dbReference>
<sequence>MQYITIKQRLARLRHRMTDDGVDLLVLGPGTYVEWLLGFHPYPDERLSLLLVGRQQAMFVMPALNAADTQARSDLPLATWTDAQGPAQALQTALAATCPPEVPLRVGLDEAMRTDFALAVLDRLPGANVVMARDVAGAARMLKDEEEYRLLKENAAIADRAMLHALATMRPGMTEAEVAEGIAGAFAAEGAKVKFAVVATGPNGALPHHHTGAAVLSPGDAVVIDIGARRDGYCSDITRMAVLEHEPEGYAEIHAIVEAAVQAALKAARPGATASSVDRAARGVIEQAGYGPYFVHRTGHGLGMEGHEAPFITETSETILEAGMVFSIEPGIYLPGRFGIRLEEIVFLRDDGPEILSDLPRTLSVIPPHGQDQTDDR</sequence>
<evidence type="ECO:0000313" key="3">
    <source>
        <dbReference type="EMBL" id="MBB2162958.1"/>
    </source>
</evidence>
<evidence type="ECO:0000313" key="4">
    <source>
        <dbReference type="EMBL" id="MBB2192347.1"/>
    </source>
</evidence>
<comment type="caution">
    <text evidence="3">The sequence shown here is derived from an EMBL/GenBank/DDBJ whole genome shotgun (WGS) entry which is preliminary data.</text>
</comment>
<dbReference type="Pfam" id="PF01321">
    <property type="entry name" value="Creatinase_N"/>
    <property type="match status" value="1"/>
</dbReference>
<evidence type="ECO:0000259" key="2">
    <source>
        <dbReference type="Pfam" id="PF01321"/>
    </source>
</evidence>
<dbReference type="Proteomes" id="UP000540490">
    <property type="component" value="Unassembled WGS sequence"/>
</dbReference>
<accession>A0A7W4NTB3</accession>
<dbReference type="Pfam" id="PF00557">
    <property type="entry name" value="Peptidase_M24"/>
    <property type="match status" value="1"/>
</dbReference>
<dbReference type="InterPro" id="IPR001714">
    <property type="entry name" value="Pept_M24_MAP"/>
</dbReference>
<feature type="domain" description="Peptidase M24" evidence="1">
    <location>
        <begin position="150"/>
        <end position="348"/>
    </location>
</feature>
<proteinExistence type="predicted"/>
<protein>
    <submittedName>
        <fullName evidence="3">M24 family metallopeptidase</fullName>
    </submittedName>
</protein>
<keyword evidence="5" id="KW-1185">Reference proteome</keyword>
<evidence type="ECO:0000313" key="6">
    <source>
        <dbReference type="Proteomes" id="UP000561077"/>
    </source>
</evidence>
<dbReference type="InterPro" id="IPR036005">
    <property type="entry name" value="Creatinase/aminopeptidase-like"/>
</dbReference>
<dbReference type="Proteomes" id="UP000561077">
    <property type="component" value="Unassembled WGS sequence"/>
</dbReference>
<dbReference type="RefSeq" id="WP_182972373.1">
    <property type="nucleotide sequence ID" value="NZ_JABEQN010000001.1"/>
</dbReference>
<dbReference type="Gene3D" id="3.90.230.10">
    <property type="entry name" value="Creatinase/methionine aminopeptidase superfamily"/>
    <property type="match status" value="1"/>
</dbReference>
<dbReference type="InterPro" id="IPR000587">
    <property type="entry name" value="Creatinase_N"/>
</dbReference>
<evidence type="ECO:0000259" key="1">
    <source>
        <dbReference type="Pfam" id="PF00557"/>
    </source>
</evidence>
<dbReference type="EMBL" id="JABEQN010000001">
    <property type="protein sequence ID" value="MBB2192347.1"/>
    <property type="molecule type" value="Genomic_DNA"/>
</dbReference>